<protein>
    <submittedName>
        <fullName evidence="1">Uncharacterized protein</fullName>
    </submittedName>
</protein>
<evidence type="ECO:0000313" key="2">
    <source>
        <dbReference type="Proteomes" id="UP001056500"/>
    </source>
</evidence>
<dbReference type="EMBL" id="CP098755">
    <property type="protein sequence ID" value="USG67256.1"/>
    <property type="molecule type" value="Genomic_DNA"/>
</dbReference>
<gene>
    <name evidence="1" type="ORF">NDK47_08280</name>
</gene>
<accession>A0ABY4WRP1</accession>
<reference evidence="1" key="1">
    <citation type="submission" date="2022-06" db="EMBL/GenBank/DDBJ databases">
        <title>Genome sequencing of Brevibacillus sp. BB3-R1.</title>
        <authorList>
            <person name="Heo J."/>
            <person name="Lee D."/>
            <person name="Won M."/>
            <person name="Han B.-H."/>
            <person name="Hong S.-B."/>
            <person name="Kwon S.-W."/>
        </authorList>
    </citation>
    <scope>NUCLEOTIDE SEQUENCE</scope>
    <source>
        <strain evidence="1">BB3-R1</strain>
    </source>
</reference>
<evidence type="ECO:0000313" key="1">
    <source>
        <dbReference type="EMBL" id="USG67256.1"/>
    </source>
</evidence>
<dbReference type="RefSeq" id="WP_251874358.1">
    <property type="nucleotide sequence ID" value="NZ_CP098755.1"/>
</dbReference>
<dbReference type="Proteomes" id="UP001056500">
    <property type="component" value="Chromosome"/>
</dbReference>
<proteinExistence type="predicted"/>
<name>A0ABY4WRP1_9BACL</name>
<sequence>MDFSNKLPADIWRMLIPASQWMFCESMPEEELIFHYRDSIYFVNEEGSVLALPKPACFDQLDLESLLEALATSEDTVDFDENGEFDYGFVLKRMGYLVPIRRMREADSFQIEIVNTVLPSAKSTSYELKKVSFVFALYQALMRCHDLNRRSGWEYEFEIKRITRLGNLQQEETGFRLKL</sequence>
<keyword evidence="2" id="KW-1185">Reference proteome</keyword>
<organism evidence="1 2">
    <name type="scientific">Brevibacillus ruminantium</name>
    <dbReference type="NCBI Taxonomy" id="2950604"/>
    <lineage>
        <taxon>Bacteria</taxon>
        <taxon>Bacillati</taxon>
        <taxon>Bacillota</taxon>
        <taxon>Bacilli</taxon>
        <taxon>Bacillales</taxon>
        <taxon>Paenibacillaceae</taxon>
        <taxon>Brevibacillus</taxon>
    </lineage>
</organism>